<dbReference type="SUPFAM" id="SSF52172">
    <property type="entry name" value="CheY-like"/>
    <property type="match status" value="1"/>
</dbReference>
<proteinExistence type="predicted"/>
<dbReference type="PANTHER" id="PTHR44688:SF16">
    <property type="entry name" value="DNA-BINDING TRANSCRIPTIONAL ACTIVATOR DEVR_DOSR"/>
    <property type="match status" value="1"/>
</dbReference>
<dbReference type="InterPro" id="IPR036388">
    <property type="entry name" value="WH-like_DNA-bd_sf"/>
</dbReference>
<evidence type="ECO:0000313" key="7">
    <source>
        <dbReference type="EMBL" id="AZG12418.1"/>
    </source>
</evidence>
<sequence length="251" mass="26942">MTPKPPRGREAVEPVVYIVDDDPGLNHALADLLASVGIRSRSFLSADAFLAAQIEPVPGCVVLDVRLRGANGLEVQREMVRRGIGLPVVFITGHGDIEMTVRAMKAGALDFLPKPFRDQDFLDAVTGAIDVDRCKRQALQCCDDLRARYATLSAREREVMALAVSGLMNKQIAGRIGISEVTIKIHRSRAMRKMAARTFADLVKMAIELELPTLGQNAMAPLATAAPAAPAVAMGPAPRPAMRAAPPVPAY</sequence>
<dbReference type="SMART" id="SM00448">
    <property type="entry name" value="REC"/>
    <property type="match status" value="1"/>
</dbReference>
<evidence type="ECO:0000313" key="8">
    <source>
        <dbReference type="Proteomes" id="UP000270411"/>
    </source>
</evidence>
<dbReference type="Gene3D" id="3.40.50.2300">
    <property type="match status" value="1"/>
</dbReference>
<protein>
    <submittedName>
        <fullName evidence="7">DNA-binding response regulator</fullName>
    </submittedName>
</protein>
<dbReference type="OrthoDB" id="9802186at2"/>
<evidence type="ECO:0000256" key="1">
    <source>
        <dbReference type="ARBA" id="ARBA00023015"/>
    </source>
</evidence>
<evidence type="ECO:0000256" key="3">
    <source>
        <dbReference type="ARBA" id="ARBA00023163"/>
    </source>
</evidence>
<keyword evidence="4" id="KW-0597">Phosphoprotein</keyword>
<feature type="domain" description="HTH luxR-type" evidence="5">
    <location>
        <begin position="145"/>
        <end position="210"/>
    </location>
</feature>
<dbReference type="Gene3D" id="1.10.10.10">
    <property type="entry name" value="Winged helix-like DNA-binding domain superfamily/Winged helix DNA-binding domain"/>
    <property type="match status" value="1"/>
</dbReference>
<dbReference type="CDD" id="cd06170">
    <property type="entry name" value="LuxR_C_like"/>
    <property type="match status" value="1"/>
</dbReference>
<feature type="modified residue" description="4-aspartylphosphate" evidence="4">
    <location>
        <position position="64"/>
    </location>
</feature>
<dbReference type="SMART" id="SM00421">
    <property type="entry name" value="HTH_LUXR"/>
    <property type="match status" value="1"/>
</dbReference>
<dbReference type="Pfam" id="PF00196">
    <property type="entry name" value="GerE"/>
    <property type="match status" value="1"/>
</dbReference>
<dbReference type="PROSITE" id="PS00622">
    <property type="entry name" value="HTH_LUXR_1"/>
    <property type="match status" value="1"/>
</dbReference>
<dbReference type="InterPro" id="IPR001789">
    <property type="entry name" value="Sig_transdc_resp-reg_receiver"/>
</dbReference>
<dbReference type="CDD" id="cd17537">
    <property type="entry name" value="REC_FixJ"/>
    <property type="match status" value="1"/>
</dbReference>
<dbReference type="GO" id="GO:0000160">
    <property type="term" value="P:phosphorelay signal transduction system"/>
    <property type="evidence" value="ECO:0007669"/>
    <property type="project" value="InterPro"/>
</dbReference>
<organism evidence="7 8">
    <name type="scientific">Cupriavidus pauculus</name>
    <dbReference type="NCBI Taxonomy" id="82633"/>
    <lineage>
        <taxon>Bacteria</taxon>
        <taxon>Pseudomonadati</taxon>
        <taxon>Pseudomonadota</taxon>
        <taxon>Betaproteobacteria</taxon>
        <taxon>Burkholderiales</taxon>
        <taxon>Burkholderiaceae</taxon>
        <taxon>Cupriavidus</taxon>
    </lineage>
</organism>
<dbReference type="RefSeq" id="WP_124682313.1">
    <property type="nucleotide sequence ID" value="NZ_CP033969.1"/>
</dbReference>
<dbReference type="AlphaFoldDB" id="A0A3G8GVW3"/>
<dbReference type="Proteomes" id="UP000270411">
    <property type="component" value="Chromosome 1"/>
</dbReference>
<dbReference type="InterPro" id="IPR011006">
    <property type="entry name" value="CheY-like_superfamily"/>
</dbReference>
<evidence type="ECO:0000256" key="2">
    <source>
        <dbReference type="ARBA" id="ARBA00023125"/>
    </source>
</evidence>
<name>A0A3G8GVW3_9BURK</name>
<keyword evidence="2 7" id="KW-0238">DNA-binding</keyword>
<dbReference type="GO" id="GO:0006355">
    <property type="term" value="P:regulation of DNA-templated transcription"/>
    <property type="evidence" value="ECO:0007669"/>
    <property type="project" value="InterPro"/>
</dbReference>
<dbReference type="PROSITE" id="PS50110">
    <property type="entry name" value="RESPONSE_REGULATORY"/>
    <property type="match status" value="1"/>
</dbReference>
<evidence type="ECO:0000256" key="4">
    <source>
        <dbReference type="PROSITE-ProRule" id="PRU00169"/>
    </source>
</evidence>
<accession>A0A3G8GVW3</accession>
<dbReference type="EMBL" id="CP033969">
    <property type="protein sequence ID" value="AZG12418.1"/>
    <property type="molecule type" value="Genomic_DNA"/>
</dbReference>
<keyword evidence="1" id="KW-0805">Transcription regulation</keyword>
<dbReference type="GO" id="GO:0003677">
    <property type="term" value="F:DNA binding"/>
    <property type="evidence" value="ECO:0007669"/>
    <property type="project" value="UniProtKB-KW"/>
</dbReference>
<dbReference type="KEGG" id="cpau:EHF44_02690"/>
<reference evidence="8" key="1">
    <citation type="submission" date="2018-11" db="EMBL/GenBank/DDBJ databases">
        <title>FDA dAtabase for Regulatory Grade micrObial Sequences (FDA-ARGOS): Supporting development and validation of Infectious Disease Dx tests.</title>
        <authorList>
            <person name="Goldberg B."/>
            <person name="Campos J."/>
            <person name="Tallon L."/>
            <person name="Sadzewicz L."/>
            <person name="Zhao X."/>
            <person name="Vavikolanu K."/>
            <person name="Mehta A."/>
            <person name="Aluvathingal J."/>
            <person name="Nadendla S."/>
            <person name="Geyer C."/>
            <person name="Nandy P."/>
            <person name="Yan Y."/>
            <person name="Sichtig H."/>
        </authorList>
    </citation>
    <scope>NUCLEOTIDE SEQUENCE [LARGE SCALE GENOMIC DNA]</scope>
    <source>
        <strain evidence="8">FDAARGOS_614</strain>
    </source>
</reference>
<gene>
    <name evidence="7" type="ORF">EHF44_02690</name>
</gene>
<feature type="domain" description="Response regulatory" evidence="6">
    <location>
        <begin position="15"/>
        <end position="129"/>
    </location>
</feature>
<dbReference type="Pfam" id="PF00072">
    <property type="entry name" value="Response_reg"/>
    <property type="match status" value="1"/>
</dbReference>
<dbReference type="InterPro" id="IPR000792">
    <property type="entry name" value="Tscrpt_reg_LuxR_C"/>
</dbReference>
<evidence type="ECO:0000259" key="6">
    <source>
        <dbReference type="PROSITE" id="PS50110"/>
    </source>
</evidence>
<dbReference type="PRINTS" id="PR00038">
    <property type="entry name" value="HTHLUXR"/>
</dbReference>
<dbReference type="PANTHER" id="PTHR44688">
    <property type="entry name" value="DNA-BINDING TRANSCRIPTIONAL ACTIVATOR DEVR_DOSR"/>
    <property type="match status" value="1"/>
</dbReference>
<evidence type="ECO:0000259" key="5">
    <source>
        <dbReference type="PROSITE" id="PS50043"/>
    </source>
</evidence>
<dbReference type="PROSITE" id="PS50043">
    <property type="entry name" value="HTH_LUXR_2"/>
    <property type="match status" value="1"/>
</dbReference>
<keyword evidence="3" id="KW-0804">Transcription</keyword>